<organism evidence="2">
    <name type="scientific">candidate division CPR3 bacterium</name>
    <dbReference type="NCBI Taxonomy" id="2268181"/>
    <lineage>
        <taxon>Bacteria</taxon>
        <taxon>Bacteria division CPR3</taxon>
    </lineage>
</organism>
<dbReference type="Proteomes" id="UP000885695">
    <property type="component" value="Unassembled WGS sequence"/>
</dbReference>
<proteinExistence type="predicted"/>
<dbReference type="SUPFAM" id="SSF46955">
    <property type="entry name" value="Putative DNA-binding domain"/>
    <property type="match status" value="1"/>
</dbReference>
<dbReference type="Gene3D" id="3.50.40.10">
    <property type="entry name" value="Phenylalanyl-trna Synthetase, Chain B, domain 3"/>
    <property type="match status" value="1"/>
</dbReference>
<dbReference type="SUPFAM" id="SSF56037">
    <property type="entry name" value="PheT/TilS domain"/>
    <property type="match status" value="1"/>
</dbReference>
<evidence type="ECO:0000313" key="2">
    <source>
        <dbReference type="EMBL" id="HEB13686.1"/>
    </source>
</evidence>
<evidence type="ECO:0000259" key="1">
    <source>
        <dbReference type="Pfam" id="PF03483"/>
    </source>
</evidence>
<dbReference type="GO" id="GO:0004826">
    <property type="term" value="F:phenylalanine-tRNA ligase activity"/>
    <property type="evidence" value="ECO:0007669"/>
    <property type="project" value="InterPro"/>
</dbReference>
<dbReference type="AlphaFoldDB" id="A0A7C1NLY9"/>
<dbReference type="EMBL" id="DRHL01000100">
    <property type="protein sequence ID" value="HEB13686.1"/>
    <property type="molecule type" value="Genomic_DNA"/>
</dbReference>
<accession>A0A7C1NLY9</accession>
<comment type="caution">
    <text evidence="2">The sequence shown here is derived from an EMBL/GenBank/DDBJ whole genome shotgun (WGS) entry which is preliminary data.</text>
</comment>
<dbReference type="InterPro" id="IPR020825">
    <property type="entry name" value="Phe-tRNA_synthase-like_B3/B4"/>
</dbReference>
<dbReference type="InterPro" id="IPR009061">
    <property type="entry name" value="DNA-bd_dom_put_sf"/>
</dbReference>
<sequence length="131" mass="14640">MLKPDKLADLLSLRSFEVEGVEKKGSDWILDIDVLPNRAHDALNHSGMAREIAAITQKEFIPFVQKKAKVEKGSLKPLKVTIQAKAQVPRYISYVIEGIKVEPSPKWMRDRLESVGINSINNIVEGSKFAA</sequence>
<dbReference type="Gene3D" id="3.30.56.10">
    <property type="match status" value="1"/>
</dbReference>
<gene>
    <name evidence="2" type="ORF">ENI13_01760</name>
</gene>
<dbReference type="InterPro" id="IPR005146">
    <property type="entry name" value="B3/B4_tRNA-bd"/>
</dbReference>
<dbReference type="GO" id="GO:0003723">
    <property type="term" value="F:RNA binding"/>
    <property type="evidence" value="ECO:0007669"/>
    <property type="project" value="InterPro"/>
</dbReference>
<protein>
    <recommendedName>
        <fullName evidence="1">B3/B4 tRNA-binding domain-containing protein</fullName>
    </recommendedName>
</protein>
<feature type="domain" description="B3/B4 tRNA-binding" evidence="1">
    <location>
        <begin position="88"/>
        <end position="125"/>
    </location>
</feature>
<reference evidence="2" key="1">
    <citation type="journal article" date="2020" name="mSystems">
        <title>Genome- and Community-Level Interaction Insights into Carbon Utilization and Element Cycling Functions of Hydrothermarchaeota in Hydrothermal Sediment.</title>
        <authorList>
            <person name="Zhou Z."/>
            <person name="Liu Y."/>
            <person name="Xu W."/>
            <person name="Pan J."/>
            <person name="Luo Z.H."/>
            <person name="Li M."/>
        </authorList>
    </citation>
    <scope>NUCLEOTIDE SEQUENCE [LARGE SCALE GENOMIC DNA]</scope>
    <source>
        <strain evidence="2">HyVt-369</strain>
    </source>
</reference>
<dbReference type="Pfam" id="PF03483">
    <property type="entry name" value="B3_4"/>
    <property type="match status" value="1"/>
</dbReference>
<name>A0A7C1NLY9_UNCC3</name>